<name>A0A177WTC6_BATDL</name>
<keyword evidence="5" id="KW-0963">Cytoplasm</keyword>
<evidence type="ECO:0000313" key="9">
    <source>
        <dbReference type="Proteomes" id="UP000077115"/>
    </source>
</evidence>
<feature type="compositionally biased region" description="Polar residues" evidence="7">
    <location>
        <begin position="623"/>
        <end position="653"/>
    </location>
</feature>
<evidence type="ECO:0000256" key="6">
    <source>
        <dbReference type="ARBA" id="ARBA00023054"/>
    </source>
</evidence>
<dbReference type="EMBL" id="DS022308">
    <property type="protein sequence ID" value="OAJ42591.1"/>
    <property type="molecule type" value="Genomic_DNA"/>
</dbReference>
<dbReference type="OrthoDB" id="21629at2759"/>
<feature type="region of interest" description="Disordered" evidence="7">
    <location>
        <begin position="289"/>
        <end position="327"/>
    </location>
</feature>
<feature type="compositionally biased region" description="Basic and acidic residues" evidence="7">
    <location>
        <begin position="443"/>
        <end position="513"/>
    </location>
</feature>
<dbReference type="GO" id="GO:0005737">
    <property type="term" value="C:cytoplasm"/>
    <property type="evidence" value="ECO:0007669"/>
    <property type="project" value="UniProtKB-SubCell"/>
</dbReference>
<feature type="compositionally biased region" description="Polar residues" evidence="7">
    <location>
        <begin position="535"/>
        <end position="546"/>
    </location>
</feature>
<dbReference type="AlphaFoldDB" id="A0A177WTC6"/>
<dbReference type="STRING" id="403673.A0A177WTC6"/>
<feature type="compositionally biased region" description="Acidic residues" evidence="7">
    <location>
        <begin position="309"/>
        <end position="322"/>
    </location>
</feature>
<dbReference type="Proteomes" id="UP000077115">
    <property type="component" value="Unassembled WGS sequence"/>
</dbReference>
<feature type="region of interest" description="Disordered" evidence="7">
    <location>
        <begin position="535"/>
        <end position="653"/>
    </location>
</feature>
<proteinExistence type="inferred from homology"/>
<evidence type="ECO:0000313" key="8">
    <source>
        <dbReference type="EMBL" id="OAJ42591.1"/>
    </source>
</evidence>
<feature type="region of interest" description="Disordered" evidence="7">
    <location>
        <begin position="380"/>
        <end position="414"/>
    </location>
</feature>
<dbReference type="InterPro" id="IPR025279">
    <property type="entry name" value="NST1"/>
</dbReference>
<dbReference type="VEuPathDB" id="FungiDB:BDEG_26032"/>
<feature type="region of interest" description="Disordered" evidence="7">
    <location>
        <begin position="1143"/>
        <end position="1192"/>
    </location>
</feature>
<keyword evidence="6" id="KW-0175">Coiled coil</keyword>
<evidence type="ECO:0000256" key="5">
    <source>
        <dbReference type="ARBA" id="ARBA00022490"/>
    </source>
</evidence>
<dbReference type="PANTHER" id="PTHR31780:SF10">
    <property type="entry name" value="LD36051P"/>
    <property type="match status" value="1"/>
</dbReference>
<organism evidence="8 9">
    <name type="scientific">Batrachochytrium dendrobatidis (strain JEL423)</name>
    <dbReference type="NCBI Taxonomy" id="403673"/>
    <lineage>
        <taxon>Eukaryota</taxon>
        <taxon>Fungi</taxon>
        <taxon>Fungi incertae sedis</taxon>
        <taxon>Chytridiomycota</taxon>
        <taxon>Chytridiomycota incertae sedis</taxon>
        <taxon>Chytridiomycetes</taxon>
        <taxon>Rhizophydiales</taxon>
        <taxon>Rhizophydiales incertae sedis</taxon>
        <taxon>Batrachochytrium</taxon>
    </lineage>
</organism>
<accession>A0A177WTC6</accession>
<feature type="region of interest" description="Disordered" evidence="7">
    <location>
        <begin position="443"/>
        <end position="522"/>
    </location>
</feature>
<dbReference type="Pfam" id="PF13945">
    <property type="entry name" value="NST1"/>
    <property type="match status" value="1"/>
</dbReference>
<feature type="compositionally biased region" description="Basic residues" evidence="7">
    <location>
        <begin position="597"/>
        <end position="606"/>
    </location>
</feature>
<evidence type="ECO:0000256" key="1">
    <source>
        <dbReference type="ARBA" id="ARBA00004496"/>
    </source>
</evidence>
<evidence type="ECO:0000256" key="2">
    <source>
        <dbReference type="ARBA" id="ARBA00007112"/>
    </source>
</evidence>
<comment type="similarity">
    <text evidence="2">Belongs to the NST1 family.</text>
</comment>
<feature type="compositionally biased region" description="Basic and acidic residues" evidence="7">
    <location>
        <begin position="404"/>
        <end position="414"/>
    </location>
</feature>
<sequence length="1192" mass="131609">MGAFNYIKYAMNAHSCHRLSYSPTLYGANGFEILHLTDTDNVKKKKNVVANDSNGQLDYRSGPHSIHNDVNAFSYGDHNHVHNSSNISGSKKKKGKVSHPGASLDHYHLHHPYQHPNNNSSNNSVFGGKPDDIWYAGDAAERSRLRDFWLQLSEEDRGALVKLEKEAVLKKVRDQQKQTCSCHVCGRRRMVLGEELEELYDAYYNELQQFANDHNAGTPSKQHPHHASYCHNEDDIHDENCDAESDDSGILEFGTSLTVKGGILTVADDFLKNDGQKFLNLMEQLSQRRLQSSNEEDEFAGMSPPNDVGYDDYNEDDEDEFSADGPDYLTEQQRKEEGRRMFQIFAAKMFEQRVLAAYHEKLSQERQNRLIEELEAEEREQQEQERAKQEERERKKAQRQAIQKKKEEEKIRLEEERLAQQRAEEERVEKERQLLLAERAKRDAELKQQQIEQERAFQEVERTRKNEEKRKKKEMEEESRKQRQREATEKLNQDRARLKQEKQDRKERERKEAAANSVKNIADVAVAVVAARQALSTSVPPTTGKQFKNDPVAIPQAPSSVNSSSASTTEPPKSLSTGSPTSHCSPPSSAVDFQRSKQGKQGKHAKSLVGLHPLPPKPMPTATIANGDQSNRSNQRQNAKLSSASARPLPTTQASATLNQTISQLAQKLEDTKVSPCPAPPLSQSISSRSLHQYSPIHAQSQATLTQPVSSSIPSTAPGTEQLFSAFSHIYSNHIPADSTHGRQTPFIPLHVSSGPSQTLFGHTDPIQPTFHPPHMSVNGLSDTMPTANLHDQSSFFIPGPSFEHPDMRFDQHDLHTRPQPLSLNERIDILGSGNSNMRHAPIQRPCANHFSGLSNPSLMNDANAPQAWGASNTPVSAPGNAFSYGGLYGHLNTFGSPGEEFSRLDRVEGVGLGAIGMNKPLLQQQQQPLPAFPFQQRRGSHRIFAAEPESNAISTTTAVSVPSRWSTATQIPVAHGVTVGSGIKSLLPGNASFHASPPPGLGMSASTELARGTSGLGLVMPGAPTARINSHMDVNAYLSIIQEPTSIANHVWDIPLQARRPSPTFASTFSQRPMVNSGGGVNALGGLSTFASISQGHPSTAMGVPPRQSSPTIGNTDLYTSNAFFPDPISSLTDRFKSVQGGPGNLTLSTGLASPTVSQPTHDMQDWQRQRNGSLNSKETTAEEWPHSAFN</sequence>
<comment type="subcellular location">
    <subcellularLocation>
        <location evidence="1">Cytoplasm</location>
    </subcellularLocation>
</comment>
<dbReference type="InterPro" id="IPR051195">
    <property type="entry name" value="Fungal_stress_NST1"/>
</dbReference>
<gene>
    <name evidence="8" type="ORF">BDEG_26032</name>
</gene>
<feature type="compositionally biased region" description="Polar residues" evidence="7">
    <location>
        <begin position="1147"/>
        <end position="1163"/>
    </location>
</feature>
<evidence type="ECO:0000256" key="3">
    <source>
        <dbReference type="ARBA" id="ARBA00015112"/>
    </source>
</evidence>
<feature type="compositionally biased region" description="Basic and acidic residues" evidence="7">
    <location>
        <begin position="1181"/>
        <end position="1192"/>
    </location>
</feature>
<dbReference type="PANTHER" id="PTHR31780">
    <property type="entry name" value="STRESS RESPONSE PROTEIN NST1-RELATED"/>
    <property type="match status" value="1"/>
</dbReference>
<feature type="compositionally biased region" description="Polar residues" evidence="7">
    <location>
        <begin position="1171"/>
        <end position="1180"/>
    </location>
</feature>
<feature type="compositionally biased region" description="Polar residues" evidence="7">
    <location>
        <begin position="568"/>
        <end position="588"/>
    </location>
</feature>
<evidence type="ECO:0000256" key="7">
    <source>
        <dbReference type="SAM" id="MobiDB-lite"/>
    </source>
</evidence>
<reference evidence="8 9" key="2">
    <citation type="submission" date="2016-05" db="EMBL/GenBank/DDBJ databases">
        <title>Lineage-specific infection strategies underlie the spectrum of fungal disease in amphibians.</title>
        <authorList>
            <person name="Cuomo C.A."/>
            <person name="Farrer R.A."/>
            <person name="James T."/>
            <person name="Longcore J."/>
            <person name="Birren B."/>
        </authorList>
    </citation>
    <scope>NUCLEOTIDE SEQUENCE [LARGE SCALE GENOMIC DNA]</scope>
    <source>
        <strain evidence="8 9">JEL423</strain>
    </source>
</reference>
<feature type="compositionally biased region" description="Basic and acidic residues" evidence="7">
    <location>
        <begin position="380"/>
        <end position="394"/>
    </location>
</feature>
<evidence type="ECO:0000256" key="4">
    <source>
        <dbReference type="ARBA" id="ARBA00020733"/>
    </source>
</evidence>
<reference evidence="8 9" key="1">
    <citation type="submission" date="2006-10" db="EMBL/GenBank/DDBJ databases">
        <title>The Genome Sequence of Batrachochytrium dendrobatidis JEL423.</title>
        <authorList>
            <consortium name="The Broad Institute Genome Sequencing Platform"/>
            <person name="Birren B."/>
            <person name="Lander E."/>
            <person name="Galagan J."/>
            <person name="Cuomo C."/>
            <person name="Devon K."/>
            <person name="Jaffe D."/>
            <person name="Butler J."/>
            <person name="Alvarez P."/>
            <person name="Gnerre S."/>
            <person name="Grabherr M."/>
            <person name="Kleber M."/>
            <person name="Mauceli E."/>
            <person name="Brockman W."/>
            <person name="Young S."/>
            <person name="LaButti K."/>
            <person name="Sykes S."/>
            <person name="DeCaprio D."/>
            <person name="Crawford M."/>
            <person name="Koehrsen M."/>
            <person name="Engels R."/>
            <person name="Montgomery P."/>
            <person name="Pearson M."/>
            <person name="Howarth C."/>
            <person name="Larson L."/>
            <person name="White J."/>
            <person name="O'Leary S."/>
            <person name="Kodira C."/>
            <person name="Zeng Q."/>
            <person name="Yandava C."/>
            <person name="Alvarado L."/>
            <person name="Longcore J."/>
            <person name="James T."/>
        </authorList>
    </citation>
    <scope>NUCLEOTIDE SEQUENCE [LARGE SCALE GENOMIC DNA]</scope>
    <source>
        <strain evidence="8 9">JEL423</strain>
    </source>
</reference>
<protein>
    <recommendedName>
        <fullName evidence="4">Stress response protein NST1</fullName>
    </recommendedName>
    <alternativeName>
        <fullName evidence="3">Stress response protein nst1</fullName>
    </alternativeName>
</protein>